<accession>A0A8S9Q448</accession>
<name>A0A8S9Q448_BRACR</name>
<organism evidence="1 2">
    <name type="scientific">Brassica cretica</name>
    <name type="common">Mustard</name>
    <dbReference type="NCBI Taxonomy" id="69181"/>
    <lineage>
        <taxon>Eukaryota</taxon>
        <taxon>Viridiplantae</taxon>
        <taxon>Streptophyta</taxon>
        <taxon>Embryophyta</taxon>
        <taxon>Tracheophyta</taxon>
        <taxon>Spermatophyta</taxon>
        <taxon>Magnoliopsida</taxon>
        <taxon>eudicotyledons</taxon>
        <taxon>Gunneridae</taxon>
        <taxon>Pentapetalae</taxon>
        <taxon>rosids</taxon>
        <taxon>malvids</taxon>
        <taxon>Brassicales</taxon>
        <taxon>Brassicaceae</taxon>
        <taxon>Brassiceae</taxon>
        <taxon>Brassica</taxon>
    </lineage>
</organism>
<reference evidence="1" key="1">
    <citation type="submission" date="2019-12" db="EMBL/GenBank/DDBJ databases">
        <title>Genome sequencing and annotation of Brassica cretica.</title>
        <authorList>
            <person name="Studholme D.J."/>
            <person name="Sarris P."/>
        </authorList>
    </citation>
    <scope>NUCLEOTIDE SEQUENCE</scope>
    <source>
        <strain evidence="1">PFS-109/04</strain>
        <tissue evidence="1">Leaf</tissue>
    </source>
</reference>
<dbReference type="AlphaFoldDB" id="A0A8S9Q448"/>
<protein>
    <submittedName>
        <fullName evidence="1">Uncharacterized protein</fullName>
    </submittedName>
</protein>
<gene>
    <name evidence="1" type="ORF">F2Q69_00024634</name>
</gene>
<comment type="caution">
    <text evidence="1">The sequence shown here is derived from an EMBL/GenBank/DDBJ whole genome shotgun (WGS) entry which is preliminary data.</text>
</comment>
<evidence type="ECO:0000313" key="2">
    <source>
        <dbReference type="Proteomes" id="UP000712600"/>
    </source>
</evidence>
<sequence length="211" mass="23773">MVSFSFSKDLYSSFGGHFFSRFIINDMTSLEVSPSSSSSATVVVALLSLPLKLDPVGPAEPEGVLVVLPLGLLELEPDFFTDTQHNVTNPNFVFDFVLVYRRAPEPDSDSDDVLEDLCYLETQVFSETLEFDREWLIGGGDRDQIKSNVFHILEMIQVPSYSDIVHTLTIDILDLKKHVSVSDSPEIERIRVEIDTIVPRFPDDVDMELEL</sequence>
<proteinExistence type="predicted"/>
<dbReference type="EMBL" id="QGKX02001290">
    <property type="protein sequence ID" value="KAF3538535.1"/>
    <property type="molecule type" value="Genomic_DNA"/>
</dbReference>
<evidence type="ECO:0000313" key="1">
    <source>
        <dbReference type="EMBL" id="KAF3538535.1"/>
    </source>
</evidence>
<dbReference type="Proteomes" id="UP000712600">
    <property type="component" value="Unassembled WGS sequence"/>
</dbReference>